<feature type="signal peptide" evidence="1">
    <location>
        <begin position="1"/>
        <end position="23"/>
    </location>
</feature>
<proteinExistence type="predicted"/>
<gene>
    <name evidence="2" type="ORF">MGAL_10B005335</name>
</gene>
<comment type="caution">
    <text evidence="2">The sequence shown here is derived from an EMBL/GenBank/DDBJ whole genome shotgun (WGS) entry which is preliminary data.</text>
</comment>
<dbReference type="OrthoDB" id="10641206at2759"/>
<evidence type="ECO:0000313" key="3">
    <source>
        <dbReference type="Proteomes" id="UP000596742"/>
    </source>
</evidence>
<keyword evidence="1" id="KW-0732">Signal</keyword>
<evidence type="ECO:0000256" key="1">
    <source>
        <dbReference type="SAM" id="SignalP"/>
    </source>
</evidence>
<reference evidence="2" key="1">
    <citation type="submission" date="2018-11" db="EMBL/GenBank/DDBJ databases">
        <authorList>
            <person name="Alioto T."/>
            <person name="Alioto T."/>
        </authorList>
    </citation>
    <scope>NUCLEOTIDE SEQUENCE</scope>
</reference>
<accession>A0A8B6BFZ2</accession>
<dbReference type="AlphaFoldDB" id="A0A8B6BFZ2"/>
<organism evidence="2 3">
    <name type="scientific">Mytilus galloprovincialis</name>
    <name type="common">Mediterranean mussel</name>
    <dbReference type="NCBI Taxonomy" id="29158"/>
    <lineage>
        <taxon>Eukaryota</taxon>
        <taxon>Metazoa</taxon>
        <taxon>Spiralia</taxon>
        <taxon>Lophotrochozoa</taxon>
        <taxon>Mollusca</taxon>
        <taxon>Bivalvia</taxon>
        <taxon>Autobranchia</taxon>
        <taxon>Pteriomorphia</taxon>
        <taxon>Mytilida</taxon>
        <taxon>Mytiloidea</taxon>
        <taxon>Mytilidae</taxon>
        <taxon>Mytilinae</taxon>
        <taxon>Mytilus</taxon>
    </lineage>
</organism>
<name>A0A8B6BFZ2_MYTGA</name>
<protein>
    <submittedName>
        <fullName evidence="2">Uncharacterized protein</fullName>
    </submittedName>
</protein>
<dbReference type="EMBL" id="UYJE01000031">
    <property type="protein sequence ID" value="VDH89371.1"/>
    <property type="molecule type" value="Genomic_DNA"/>
</dbReference>
<feature type="chain" id="PRO_5032604912" evidence="1">
    <location>
        <begin position="24"/>
        <end position="102"/>
    </location>
</feature>
<dbReference type="Proteomes" id="UP000596742">
    <property type="component" value="Unassembled WGS sequence"/>
</dbReference>
<sequence length="102" mass="10940">MKIEIRLCVCVAVAAVCFVGVRSAGSYGGRSYGGGGYGRGVYERSASYGGGGYGSYGKGGGYRPTSRRGGSLYTLITTRYPTFHAFLPSIYSWSHRIDCRNQ</sequence>
<evidence type="ECO:0000313" key="2">
    <source>
        <dbReference type="EMBL" id="VDH89371.1"/>
    </source>
</evidence>
<feature type="non-terminal residue" evidence="2">
    <location>
        <position position="102"/>
    </location>
</feature>
<keyword evidence="3" id="KW-1185">Reference proteome</keyword>